<dbReference type="STRING" id="1794912.AXX12_10290"/>
<dbReference type="CDD" id="cd00077">
    <property type="entry name" value="HDc"/>
    <property type="match status" value="1"/>
</dbReference>
<dbReference type="PROSITE" id="PS51831">
    <property type="entry name" value="HD"/>
    <property type="match status" value="1"/>
</dbReference>
<dbReference type="InterPro" id="IPR037522">
    <property type="entry name" value="HD_GYP_dom"/>
</dbReference>
<comment type="caution">
    <text evidence="3">The sequence shown here is derived from an EMBL/GenBank/DDBJ whole genome shotgun (WGS) entry which is preliminary data.</text>
</comment>
<dbReference type="PANTHER" id="PTHR43155">
    <property type="entry name" value="CYCLIC DI-GMP PHOSPHODIESTERASE PA4108-RELATED"/>
    <property type="match status" value="1"/>
</dbReference>
<evidence type="ECO:0000313" key="3">
    <source>
        <dbReference type="EMBL" id="KYZ76790.1"/>
    </source>
</evidence>
<dbReference type="EMBL" id="LSGP01000017">
    <property type="protein sequence ID" value="KYZ76790.1"/>
    <property type="molecule type" value="Genomic_DNA"/>
</dbReference>
<name>A0A154BSI7_ANASB</name>
<dbReference type="InterPro" id="IPR003607">
    <property type="entry name" value="HD/PDEase_dom"/>
</dbReference>
<accession>A0A154BSI7</accession>
<dbReference type="Proteomes" id="UP000076268">
    <property type="component" value="Unassembled WGS sequence"/>
</dbReference>
<proteinExistence type="predicted"/>
<organism evidence="3 4">
    <name type="scientific">Anaerosporomusa subterranea</name>
    <dbReference type="NCBI Taxonomy" id="1794912"/>
    <lineage>
        <taxon>Bacteria</taxon>
        <taxon>Bacillati</taxon>
        <taxon>Bacillota</taxon>
        <taxon>Negativicutes</taxon>
        <taxon>Acetonemataceae</taxon>
        <taxon>Anaerosporomusa</taxon>
    </lineage>
</organism>
<gene>
    <name evidence="3" type="ORF">AXX12_10290</name>
</gene>
<feature type="domain" description="HD-GYP" evidence="2">
    <location>
        <begin position="117"/>
        <end position="313"/>
    </location>
</feature>
<dbReference type="AlphaFoldDB" id="A0A154BSI7"/>
<keyword evidence="4" id="KW-1185">Reference proteome</keyword>
<dbReference type="PROSITE" id="PS51832">
    <property type="entry name" value="HD_GYP"/>
    <property type="match status" value="1"/>
</dbReference>
<dbReference type="PANTHER" id="PTHR43155:SF2">
    <property type="entry name" value="CYCLIC DI-GMP PHOSPHODIESTERASE PA4108"/>
    <property type="match status" value="1"/>
</dbReference>
<evidence type="ECO:0000259" key="2">
    <source>
        <dbReference type="PROSITE" id="PS51832"/>
    </source>
</evidence>
<dbReference type="InterPro" id="IPR006674">
    <property type="entry name" value="HD_domain"/>
</dbReference>
<dbReference type="Gene3D" id="1.10.3210.10">
    <property type="entry name" value="Hypothetical protein af1432"/>
    <property type="match status" value="1"/>
</dbReference>
<protein>
    <submittedName>
        <fullName evidence="3">Uncharacterized protein</fullName>
    </submittedName>
</protein>
<reference evidence="3 4" key="1">
    <citation type="submission" date="2016-02" db="EMBL/GenBank/DDBJ databases">
        <title>Anaerosporomusa subterraneum gen. nov., sp. nov., a spore-forming obligate anaerobe isolated from saprolite.</title>
        <authorList>
            <person name="Choi J.K."/>
            <person name="Shah M."/>
            <person name="Yee N."/>
        </authorList>
    </citation>
    <scope>NUCLEOTIDE SEQUENCE [LARGE SCALE GENOMIC DNA]</scope>
    <source>
        <strain evidence="3 4">RU4</strain>
    </source>
</reference>
<feature type="domain" description="HD" evidence="1">
    <location>
        <begin position="139"/>
        <end position="262"/>
    </location>
</feature>
<dbReference type="OrthoDB" id="1677843at2"/>
<dbReference type="SMART" id="SM00471">
    <property type="entry name" value="HDc"/>
    <property type="match status" value="1"/>
</dbReference>
<dbReference type="SUPFAM" id="SSF109604">
    <property type="entry name" value="HD-domain/PDEase-like"/>
    <property type="match status" value="1"/>
</dbReference>
<dbReference type="Pfam" id="PF13487">
    <property type="entry name" value="HD_5"/>
    <property type="match status" value="1"/>
</dbReference>
<sequence length="356" mass="40180">MGRARKLSIFTARPGMVLANDIVTKDGQVLLTHGIQLTNQKIYYLLKRRIPFVDVVCDNWLSTEADSGDKAQISNQTDYYLFYQETLQAFKHAFETARFSKQLPLTLITKLVDSHIGPLINARCSIGYLQRIQVHCDYTYRHSINVSIISGILGKLVGMTKGNLKDLVTAGLLHDIGKVSIPTEILNKPGRLTDREMLTIKTHPSKGYELLLQSDQIAAEIKIGVLQHHERIDGSGYPFGLTENQIGYYAKIIAIADIYDAMTSDRIYRKRLSPFCAAETIVQQMYTQLDPLLCLTFLRHIKNYLSSSMVLLSNGQKGEVVYLNDLFTSKPTIKLVDGTYLDLRENKTVEIMDIAK</sequence>
<evidence type="ECO:0000313" key="4">
    <source>
        <dbReference type="Proteomes" id="UP000076268"/>
    </source>
</evidence>
<evidence type="ECO:0000259" key="1">
    <source>
        <dbReference type="PROSITE" id="PS51831"/>
    </source>
</evidence>